<dbReference type="EMBL" id="ANFM02000017">
    <property type="protein sequence ID" value="EOD79768.1"/>
    <property type="molecule type" value="Genomic_DNA"/>
</dbReference>
<reference evidence="1 2" key="1">
    <citation type="journal article" date="2014" name="PLoS ONE">
        <title>Grimontia indica AK16(T), sp. nov., Isolated from a Seawater Sample Reports the Presence of Pathogenic Genes Similar to Vibrio Genus.</title>
        <authorList>
            <person name="Singh A."/>
            <person name="Vaidya B."/>
            <person name="Khatri I."/>
            <person name="Srinivas T.N."/>
            <person name="Subramanian S."/>
            <person name="Korpole S."/>
            <person name="Pinnaka A.K."/>
        </authorList>
    </citation>
    <scope>NUCLEOTIDE SEQUENCE [LARGE SCALE GENOMIC DNA]</scope>
    <source>
        <strain evidence="1 2">AK16</strain>
    </source>
</reference>
<dbReference type="PROSITE" id="PS51257">
    <property type="entry name" value="PROKAR_LIPOPROTEIN"/>
    <property type="match status" value="1"/>
</dbReference>
<keyword evidence="2" id="KW-1185">Reference proteome</keyword>
<organism evidence="1 2">
    <name type="scientific">Grimontia indica</name>
    <dbReference type="NCBI Taxonomy" id="1056512"/>
    <lineage>
        <taxon>Bacteria</taxon>
        <taxon>Pseudomonadati</taxon>
        <taxon>Pseudomonadota</taxon>
        <taxon>Gammaproteobacteria</taxon>
        <taxon>Vibrionales</taxon>
        <taxon>Vibrionaceae</taxon>
        <taxon>Grimontia</taxon>
    </lineage>
</organism>
<dbReference type="Proteomes" id="UP000011223">
    <property type="component" value="Unassembled WGS sequence"/>
</dbReference>
<protein>
    <recommendedName>
        <fullName evidence="3">Lipoprotein</fullName>
    </recommendedName>
</protein>
<evidence type="ECO:0000313" key="2">
    <source>
        <dbReference type="Proteomes" id="UP000011223"/>
    </source>
</evidence>
<evidence type="ECO:0008006" key="3">
    <source>
        <dbReference type="Google" id="ProtNLM"/>
    </source>
</evidence>
<sequence>MKFGWLMLTSLALIACSTQPNFSSKAKYQVGKFYSSST</sequence>
<evidence type="ECO:0000313" key="1">
    <source>
        <dbReference type="EMBL" id="EOD79768.1"/>
    </source>
</evidence>
<accession>R1GU99</accession>
<gene>
    <name evidence="1" type="ORF">D515_01241</name>
</gene>
<comment type="caution">
    <text evidence="1">The sequence shown here is derived from an EMBL/GenBank/DDBJ whole genome shotgun (WGS) entry which is preliminary data.</text>
</comment>
<proteinExistence type="predicted"/>
<dbReference type="AlphaFoldDB" id="R1GU99"/>
<name>R1GU99_9GAMM</name>